<dbReference type="InterPro" id="IPR048682">
    <property type="entry name" value="COG4"/>
</dbReference>
<dbReference type="InterPro" id="IPR048684">
    <property type="entry name" value="COG4_C"/>
</dbReference>
<comment type="caution">
    <text evidence="3">The sequence shown here is derived from an EMBL/GenBank/DDBJ whole genome shotgun (WGS) entry which is preliminary data.</text>
</comment>
<gene>
    <name evidence="3" type="ORF">CTAYLR_000600</name>
</gene>
<dbReference type="EMBL" id="JAQMWT010000309">
    <property type="protein sequence ID" value="KAJ8605891.1"/>
    <property type="molecule type" value="Genomic_DNA"/>
</dbReference>
<dbReference type="InterPro" id="IPR048680">
    <property type="entry name" value="COG4_N"/>
</dbReference>
<feature type="domain" description="Conserved oligomeric Golgi complex subunit 4 C-terminal" evidence="1">
    <location>
        <begin position="397"/>
        <end position="588"/>
    </location>
</feature>
<dbReference type="Gene3D" id="1.20.58.1970">
    <property type="match status" value="1"/>
</dbReference>
<evidence type="ECO:0000259" key="2">
    <source>
        <dbReference type="Pfam" id="PF20663"/>
    </source>
</evidence>
<dbReference type="Pfam" id="PF20663">
    <property type="entry name" value="COG4_N"/>
    <property type="match status" value="1"/>
</dbReference>
<dbReference type="Proteomes" id="UP001230188">
    <property type="component" value="Unassembled WGS sequence"/>
</dbReference>
<organism evidence="3 4">
    <name type="scientific">Chrysophaeum taylorii</name>
    <dbReference type="NCBI Taxonomy" id="2483200"/>
    <lineage>
        <taxon>Eukaryota</taxon>
        <taxon>Sar</taxon>
        <taxon>Stramenopiles</taxon>
        <taxon>Ochrophyta</taxon>
        <taxon>Pelagophyceae</taxon>
        <taxon>Pelagomonadales</taxon>
        <taxon>Pelagomonadaceae</taxon>
        <taxon>Chrysophaeum</taxon>
    </lineage>
</organism>
<proteinExistence type="predicted"/>
<evidence type="ECO:0000259" key="1">
    <source>
        <dbReference type="Pfam" id="PF20662"/>
    </source>
</evidence>
<feature type="domain" description="Conserved oligomeric Golgi complex subunit 4 N-terminal" evidence="2">
    <location>
        <begin position="32"/>
        <end position="98"/>
    </location>
</feature>
<dbReference type="PANTHER" id="PTHR24016:SF0">
    <property type="entry name" value="CONSERVED OLIGOMERIC GOLGI COMPLEX SUBUNIT 4"/>
    <property type="match status" value="1"/>
</dbReference>
<dbReference type="AlphaFoldDB" id="A0AAD7UGX9"/>
<keyword evidence="4" id="KW-1185">Reference proteome</keyword>
<reference evidence="3" key="1">
    <citation type="submission" date="2023-01" db="EMBL/GenBank/DDBJ databases">
        <title>Metagenome sequencing of chrysophaentin producing Chrysophaeum taylorii.</title>
        <authorList>
            <person name="Davison J."/>
            <person name="Bewley C."/>
        </authorList>
    </citation>
    <scope>NUCLEOTIDE SEQUENCE</scope>
    <source>
        <strain evidence="3">NIES-1699</strain>
    </source>
</reference>
<evidence type="ECO:0000313" key="3">
    <source>
        <dbReference type="EMBL" id="KAJ8605891.1"/>
    </source>
</evidence>
<dbReference type="Pfam" id="PF20662">
    <property type="entry name" value="COG4_C"/>
    <property type="match status" value="1"/>
</dbReference>
<accession>A0AAD7UGX9</accession>
<dbReference type="PANTHER" id="PTHR24016">
    <property type="entry name" value="CONSERVED OLIGOMERIC GOLGI COMPLEX SUBUNIT 4"/>
    <property type="match status" value="1"/>
</dbReference>
<evidence type="ECO:0000313" key="4">
    <source>
        <dbReference type="Proteomes" id="UP001230188"/>
    </source>
</evidence>
<protein>
    <submittedName>
        <fullName evidence="3">Uncharacterized protein</fullName>
    </submittedName>
</protein>
<name>A0AAD7UGX9_9STRA</name>
<sequence length="628" mass="68518">MTTTTALGVAETTMRAAIAAAGRIPSIEPPESAALVAQRMANAVRSLEARRLSVDKAIQACSDVLGLRSCATGIEAAIQREDLKGACELVLRFRAIERAAEAGGEAYETSLASARLATARVNKIVRERYFEACAAREGLESWLELLEPLGLANDACVSAFLEYARHVLREAVATSMEQEDRLQKVINNIAACVTKTLPLCEKLGDATKKQTLILAHDACETAALAVVARFASERRLASIAARAARRDPEDYCPDDDTLEDVATVLQRLETWDRFVRHAGGSTVRKEVFDASRLSQAAAEMSGWYAALESRALETNLATAQRLDNIKKLTEGSSSSADDSFYACRETALRAVGCGNARAAQLVLDDLAAQLQKTVFRALSTRTHKAIAKGAFLEAQIALNTMERASRLLSKLNADVSEEIRLSYGHQQNKPHLFLQEEERDNNSEKKLSSVTAAREAYASTIAKKLPLPSLPSIQQYASSRYSLDERTFQSLQKTDDWPTKVQNLLEVPSVLSESNLHAVAGLVASQFGAKLEEKCGGGVTVFGAMQLDRDVRAFRAILLTSFNHAPTIRDGLARIQLVATILSVEDAPDVAFFVPKCPDLARIVSLRHWSDSDRALLDKMLHQDITTT</sequence>